<organism evidence="3 4">
    <name type="scientific">Paractinoplanes bogorensis</name>
    <dbReference type="NCBI Taxonomy" id="1610840"/>
    <lineage>
        <taxon>Bacteria</taxon>
        <taxon>Bacillati</taxon>
        <taxon>Actinomycetota</taxon>
        <taxon>Actinomycetes</taxon>
        <taxon>Micromonosporales</taxon>
        <taxon>Micromonosporaceae</taxon>
        <taxon>Paractinoplanes</taxon>
    </lineage>
</organism>
<accession>A0ABS5YG96</accession>
<keyword evidence="1" id="KW-0472">Membrane</keyword>
<feature type="transmembrane region" description="Helical" evidence="1">
    <location>
        <begin position="69"/>
        <end position="89"/>
    </location>
</feature>
<keyword evidence="1" id="KW-1133">Transmembrane helix</keyword>
<feature type="signal peptide" evidence="2">
    <location>
        <begin position="1"/>
        <end position="19"/>
    </location>
</feature>
<protein>
    <submittedName>
        <fullName evidence="3">DUF4386 domain-containing protein</fullName>
    </submittedName>
</protein>
<feature type="transmembrane region" description="Helical" evidence="1">
    <location>
        <begin position="130"/>
        <end position="149"/>
    </location>
</feature>
<keyword evidence="1" id="KW-0812">Transmembrane</keyword>
<keyword evidence="2" id="KW-0732">Signal</keyword>
<reference evidence="3 4" key="1">
    <citation type="submission" date="2021-06" db="EMBL/GenBank/DDBJ databases">
        <title>Actinoplanes lichenicola sp. nov., and Actinoplanes ovalisporus sp. nov., isolated from lichen in Thailand.</title>
        <authorList>
            <person name="Saeng-In P."/>
            <person name="Kanchanasin P."/>
            <person name="Yuki M."/>
            <person name="Kudo T."/>
            <person name="Ohkuma M."/>
            <person name="Phongsopitanun W."/>
            <person name="Tanasupawat S."/>
        </authorList>
    </citation>
    <scope>NUCLEOTIDE SEQUENCE [LARGE SCALE GENOMIC DNA]</scope>
    <source>
        <strain evidence="3 4">NBRC 110975</strain>
    </source>
</reference>
<keyword evidence="4" id="KW-1185">Reference proteome</keyword>
<proteinExistence type="predicted"/>
<dbReference type="EMBL" id="JAHKKG010000001">
    <property type="protein sequence ID" value="MBU2662465.1"/>
    <property type="molecule type" value="Genomic_DNA"/>
</dbReference>
<dbReference type="InterPro" id="IPR025495">
    <property type="entry name" value="DUF4386"/>
</dbReference>
<dbReference type="RefSeq" id="WP_215784411.1">
    <property type="nucleotide sequence ID" value="NZ_JAHKKG010000001.1"/>
</dbReference>
<feature type="transmembrane region" description="Helical" evidence="1">
    <location>
        <begin position="161"/>
        <end position="181"/>
    </location>
</feature>
<feature type="chain" id="PRO_5046622178" evidence="2">
    <location>
        <begin position="20"/>
        <end position="187"/>
    </location>
</feature>
<evidence type="ECO:0000313" key="4">
    <source>
        <dbReference type="Proteomes" id="UP001519654"/>
    </source>
</evidence>
<sequence>MKSRLIGALFVLASAAAIAGGSLIEAGGHAASVTGALLEVVLAGAVIAIAALLWSVLRHASEPGAAAYLAVRTLEGMLIVAGAIAALVMRSQPGASTGREWAYLLGTVVVFGASAVILNFLLLRDDRVPSWLAWWGLVGGALLVLRGVVETYGVNLPVAVQIVLAAPIGIQEMVFAVRLIVRPPVTW</sequence>
<gene>
    <name evidence="3" type="ORF">KOI35_02975</name>
</gene>
<evidence type="ECO:0000256" key="2">
    <source>
        <dbReference type="SAM" id="SignalP"/>
    </source>
</evidence>
<evidence type="ECO:0000313" key="3">
    <source>
        <dbReference type="EMBL" id="MBU2662465.1"/>
    </source>
</evidence>
<evidence type="ECO:0000256" key="1">
    <source>
        <dbReference type="SAM" id="Phobius"/>
    </source>
</evidence>
<name>A0ABS5YG96_9ACTN</name>
<feature type="transmembrane region" description="Helical" evidence="1">
    <location>
        <begin position="101"/>
        <end position="123"/>
    </location>
</feature>
<dbReference type="Pfam" id="PF14329">
    <property type="entry name" value="DUF4386"/>
    <property type="match status" value="1"/>
</dbReference>
<feature type="transmembrane region" description="Helical" evidence="1">
    <location>
        <begin position="40"/>
        <end position="57"/>
    </location>
</feature>
<comment type="caution">
    <text evidence="3">The sequence shown here is derived from an EMBL/GenBank/DDBJ whole genome shotgun (WGS) entry which is preliminary data.</text>
</comment>
<dbReference type="Proteomes" id="UP001519654">
    <property type="component" value="Unassembled WGS sequence"/>
</dbReference>